<feature type="chain" id="PRO_5045873947" description="HEAT repeat domain-containing protein" evidence="1">
    <location>
        <begin position="19"/>
        <end position="327"/>
    </location>
</feature>
<evidence type="ECO:0000313" key="2">
    <source>
        <dbReference type="EMBL" id="MBL0740718.1"/>
    </source>
</evidence>
<organism evidence="2 3">
    <name type="scientific">Chryseolinea lacunae</name>
    <dbReference type="NCBI Taxonomy" id="2801331"/>
    <lineage>
        <taxon>Bacteria</taxon>
        <taxon>Pseudomonadati</taxon>
        <taxon>Bacteroidota</taxon>
        <taxon>Cytophagia</taxon>
        <taxon>Cytophagales</taxon>
        <taxon>Fulvivirgaceae</taxon>
        <taxon>Chryseolinea</taxon>
    </lineage>
</organism>
<comment type="caution">
    <text evidence="2">The sequence shown here is derived from an EMBL/GenBank/DDBJ whole genome shotgun (WGS) entry which is preliminary data.</text>
</comment>
<dbReference type="RefSeq" id="WP_202008040.1">
    <property type="nucleotide sequence ID" value="NZ_JAERRB010000001.1"/>
</dbReference>
<name>A0ABS1KML6_9BACT</name>
<protein>
    <recommendedName>
        <fullName evidence="4">HEAT repeat domain-containing protein</fullName>
    </recommendedName>
</protein>
<reference evidence="2 3" key="1">
    <citation type="submission" date="2021-01" db="EMBL/GenBank/DDBJ databases">
        <title>Chryseolinea sp. Jin1 Genome sequencing and assembly.</title>
        <authorList>
            <person name="Kim I."/>
        </authorList>
    </citation>
    <scope>NUCLEOTIDE SEQUENCE [LARGE SCALE GENOMIC DNA]</scope>
    <source>
        <strain evidence="2 3">Jin1</strain>
    </source>
</reference>
<evidence type="ECO:0000313" key="3">
    <source>
        <dbReference type="Proteomes" id="UP000613030"/>
    </source>
</evidence>
<gene>
    <name evidence="2" type="ORF">JI741_05785</name>
</gene>
<dbReference type="Proteomes" id="UP000613030">
    <property type="component" value="Unassembled WGS sequence"/>
</dbReference>
<accession>A0ABS1KML6</accession>
<dbReference type="EMBL" id="JAERRB010000001">
    <property type="protein sequence ID" value="MBL0740718.1"/>
    <property type="molecule type" value="Genomic_DNA"/>
</dbReference>
<keyword evidence="1" id="KW-0732">Signal</keyword>
<sequence>MKFLILISFVLASLQVSAQSQFNGDKLSNEAKGIVSLIENDDTVPSNTMGLHAGYLPKDYPLTLLREKLTIEELVELTNHNSPIVRWYGFKALTQRSENAAFQVITSHLQDTIQISTYSSCLERDEFVGDYFLDVFRGHEAISHDSLHSNTLDSLLIFTPNKLEARNWAIRRAGKKLKYYSKIREVAITDRLAGAVIALANFKRAEDADIIMEMKVTGEPFRHYPLATTFFAISKFPHPKFLPFLEDHLQQIMSKPPGVESSFFYQAISNYNNKQGGVLLARGFQINDKALRSKHLEELSRALTKNSNPIYKDLRKRITTEAKFQVD</sequence>
<evidence type="ECO:0008006" key="4">
    <source>
        <dbReference type="Google" id="ProtNLM"/>
    </source>
</evidence>
<feature type="signal peptide" evidence="1">
    <location>
        <begin position="1"/>
        <end position="18"/>
    </location>
</feature>
<proteinExistence type="predicted"/>
<evidence type="ECO:0000256" key="1">
    <source>
        <dbReference type="SAM" id="SignalP"/>
    </source>
</evidence>
<keyword evidence="3" id="KW-1185">Reference proteome</keyword>